<name>A0AAV3Y3E1_9GAST</name>
<dbReference type="SUPFAM" id="SSF90188">
    <property type="entry name" value="Somatomedin B domain"/>
    <property type="match status" value="1"/>
</dbReference>
<dbReference type="EMBL" id="BLXT01000945">
    <property type="protein sequence ID" value="GFN81770.1"/>
    <property type="molecule type" value="Genomic_DNA"/>
</dbReference>
<evidence type="ECO:0000313" key="4">
    <source>
        <dbReference type="Proteomes" id="UP000735302"/>
    </source>
</evidence>
<dbReference type="PROSITE" id="PS50958">
    <property type="entry name" value="SMB_2"/>
    <property type="match status" value="1"/>
</dbReference>
<sequence length="846" mass="95435">MMSNSRRHNRKRLRSPCSLQILRLRKLKILLLNLLILTPPNRPSSGKVFIMNFFYFTNKLAASEESEMKVVYPESQTEVSVQNNQRQNGSMDFPGTGSLVVESNARVRSKAKDTCSEHNGTRHQLPEFEAIARCQVSSNINSSSEDSWPNKLHPNQITYEKIAAYNSTLSSTFFLNPEQNATIPPLGRKDRHENITDIFPSKWSLDANRSNPIMSPNDSFINKEYGNDKTNGVGAFGDRLSEFESCYHRCGNVASFPCSCEERCVVHNNCCKDLAQACPTLYHLALQKFRVLRSANVRCDEKTAVFMIDSCPTNQHFAVKAPSDDNFSFQSDNVTLPNSVPPQTQRKDNKATLLDITLNAPITDVDTGITYANFSIYECNKMPASVTVAQSKGRVKGTWSVGLGSFETNFFLTLNKFQRTIDFSQFSYVPPPSQPSLSGVMCFGQEIFSCISQFFPPMRNQIVCNVSAHEYYKNQLIPNPFVDLETNIPLEHHKCAWCLFRYRKFNGGPYEDRFLANGLRILVSLSENSETVIFNQLNAEDRKVLPWSSWTCDASSFTNIQGIKHSCHLLKCSGNYALIPERECKLMVAVFLAFQASFVLGETKCIVNTQTLIMSIQCYFRSFYNLRALIERPVNVSYFFHEERQANVTILRMAMYTDEGSAVTGFQKLLSSANTISTAVDFFIQRQCLAKEDMEREKSQQTGVNMYPSRNQNTKDSEDIIRKTKLSENSFLQEKNINADFQDPVNPQVTNEPVENTLVYYCIKMNTLEIDIPLHGDLMGVQCDFSSEHITAIFDETFFPKLTASECVQAITGTDNSNGSSLQTSLSSILLLVLGVANTLSRAVVL</sequence>
<evidence type="ECO:0000259" key="2">
    <source>
        <dbReference type="PROSITE" id="PS50958"/>
    </source>
</evidence>
<dbReference type="AlphaFoldDB" id="A0AAV3Y3E1"/>
<keyword evidence="1" id="KW-1015">Disulfide bond</keyword>
<reference evidence="3 4" key="1">
    <citation type="journal article" date="2021" name="Elife">
        <title>Chloroplast acquisition without the gene transfer in kleptoplastic sea slugs, Plakobranchus ocellatus.</title>
        <authorList>
            <person name="Maeda T."/>
            <person name="Takahashi S."/>
            <person name="Yoshida T."/>
            <person name="Shimamura S."/>
            <person name="Takaki Y."/>
            <person name="Nagai Y."/>
            <person name="Toyoda A."/>
            <person name="Suzuki Y."/>
            <person name="Arimoto A."/>
            <person name="Ishii H."/>
            <person name="Satoh N."/>
            <person name="Nishiyama T."/>
            <person name="Hasebe M."/>
            <person name="Maruyama T."/>
            <person name="Minagawa J."/>
            <person name="Obokata J."/>
            <person name="Shigenobu S."/>
        </authorList>
    </citation>
    <scope>NUCLEOTIDE SEQUENCE [LARGE SCALE GENOMIC DNA]</scope>
</reference>
<protein>
    <recommendedName>
        <fullName evidence="2">SMB domain-containing protein</fullName>
    </recommendedName>
</protein>
<dbReference type="InterPro" id="IPR001212">
    <property type="entry name" value="Somatomedin_B_dom"/>
</dbReference>
<proteinExistence type="predicted"/>
<accession>A0AAV3Y3E1</accession>
<evidence type="ECO:0000313" key="3">
    <source>
        <dbReference type="EMBL" id="GFN81770.1"/>
    </source>
</evidence>
<feature type="domain" description="SMB" evidence="2">
    <location>
        <begin position="242"/>
        <end position="280"/>
    </location>
</feature>
<dbReference type="InterPro" id="IPR036024">
    <property type="entry name" value="Somatomedin_B-like_dom_sf"/>
</dbReference>
<organism evidence="3 4">
    <name type="scientific">Plakobranchus ocellatus</name>
    <dbReference type="NCBI Taxonomy" id="259542"/>
    <lineage>
        <taxon>Eukaryota</taxon>
        <taxon>Metazoa</taxon>
        <taxon>Spiralia</taxon>
        <taxon>Lophotrochozoa</taxon>
        <taxon>Mollusca</taxon>
        <taxon>Gastropoda</taxon>
        <taxon>Heterobranchia</taxon>
        <taxon>Euthyneura</taxon>
        <taxon>Panpulmonata</taxon>
        <taxon>Sacoglossa</taxon>
        <taxon>Placobranchoidea</taxon>
        <taxon>Plakobranchidae</taxon>
        <taxon>Plakobranchus</taxon>
    </lineage>
</organism>
<dbReference type="Proteomes" id="UP000735302">
    <property type="component" value="Unassembled WGS sequence"/>
</dbReference>
<gene>
    <name evidence="3" type="ORF">PoB_000827600</name>
</gene>
<keyword evidence="4" id="KW-1185">Reference proteome</keyword>
<evidence type="ECO:0000256" key="1">
    <source>
        <dbReference type="ARBA" id="ARBA00023157"/>
    </source>
</evidence>
<comment type="caution">
    <text evidence="3">The sequence shown here is derived from an EMBL/GenBank/DDBJ whole genome shotgun (WGS) entry which is preliminary data.</text>
</comment>